<gene>
    <name evidence="1" type="ORF">GJ691_14280</name>
</gene>
<name>A0A6I2MNA1_9FLAO</name>
<keyword evidence="2" id="KW-1185">Reference proteome</keyword>
<protein>
    <recommendedName>
        <fullName evidence="3">DUF1593 domain-containing protein</fullName>
    </recommendedName>
</protein>
<dbReference type="AlphaFoldDB" id="A0A6I2MNA1"/>
<reference evidence="1 2" key="1">
    <citation type="submission" date="2019-11" db="EMBL/GenBank/DDBJ databases">
        <title>Maribacter lutea sp. nov., a marine bacterium isolated from intertidal sand.</title>
        <authorList>
            <person name="Liu A."/>
        </authorList>
    </citation>
    <scope>NUCLEOTIDE SEQUENCE [LARGE SCALE GENOMIC DNA]</scope>
    <source>
        <strain evidence="1 2">RZ05</strain>
    </source>
</reference>
<evidence type="ECO:0008006" key="3">
    <source>
        <dbReference type="Google" id="ProtNLM"/>
    </source>
</evidence>
<dbReference type="Proteomes" id="UP000443153">
    <property type="component" value="Unassembled WGS sequence"/>
</dbReference>
<sequence length="292" mass="33158">MNMNLTYNNLILILLGMFCFIGKAQTIPYTQGRIVISSDGNEHDHDDWAATPFSLALIAAKGLQDSLTVYTFSDHIWGSNHEKTNGKEEMLISALEGKKVFNFENSSFIEAVEHPKKAIRAITDEINKSNQNSPLYIIAAGPMHVVGSAIEKADPSKLKFVRLISHSNWNNDHANKPYDWEQHTGWTWDGIKDKFEPMGLVLDRIVDQNGGKDYEGMKAPREMFDWIKTSPVRKDSSQKEKQLDWLYQRQLTCIKKGEFDPSDAGMVIYLLTGKQKTSPNDAKEIIEHRVRG</sequence>
<dbReference type="RefSeq" id="WP_154368058.1">
    <property type="nucleotide sequence ID" value="NZ_WKJH01000024.1"/>
</dbReference>
<proteinExistence type="predicted"/>
<dbReference type="EMBL" id="WKJH01000024">
    <property type="protein sequence ID" value="MRX65323.1"/>
    <property type="molecule type" value="Genomic_DNA"/>
</dbReference>
<accession>A0A6I2MNA1</accession>
<evidence type="ECO:0000313" key="2">
    <source>
        <dbReference type="Proteomes" id="UP000443153"/>
    </source>
</evidence>
<organism evidence="1 2">
    <name type="scientific">Maribacter luteus</name>
    <dbReference type="NCBI Taxonomy" id="2594478"/>
    <lineage>
        <taxon>Bacteria</taxon>
        <taxon>Pseudomonadati</taxon>
        <taxon>Bacteroidota</taxon>
        <taxon>Flavobacteriia</taxon>
        <taxon>Flavobacteriales</taxon>
        <taxon>Flavobacteriaceae</taxon>
        <taxon>Maribacter</taxon>
    </lineage>
</organism>
<dbReference type="OrthoDB" id="6382233at2"/>
<comment type="caution">
    <text evidence="1">The sequence shown here is derived from an EMBL/GenBank/DDBJ whole genome shotgun (WGS) entry which is preliminary data.</text>
</comment>
<evidence type="ECO:0000313" key="1">
    <source>
        <dbReference type="EMBL" id="MRX65323.1"/>
    </source>
</evidence>